<proteinExistence type="predicted"/>
<reference evidence="1 2" key="1">
    <citation type="submission" date="2018-06" db="EMBL/GenBank/DDBJ databases">
        <title>Complete genome sequence of Paracoccus mutanolyticus strain RSP-02 isolated from cellulosic waste.</title>
        <authorList>
            <person name="Amrutha R.N."/>
            <person name="Shrivastav A."/>
            <person name="Buddana S.K."/>
            <person name="Deshpande U."/>
            <person name="Prakasham R.S."/>
        </authorList>
    </citation>
    <scope>NUCLEOTIDE SEQUENCE [LARGE SCALE GENOMIC DNA]</scope>
    <source>
        <strain evidence="1 2">RSP-02</strain>
    </source>
</reference>
<gene>
    <name evidence="1" type="ORF">DPM13_16025</name>
</gene>
<name>A0ABM6WTK0_9RHOB</name>
<dbReference type="Proteomes" id="UP000249922">
    <property type="component" value="Chromosome"/>
</dbReference>
<sequence>MGRGGLIRQIDDAGRLLASAPPDGEGPLRATLVAALPTADCWQPAGTLDHHPGDPRVLMRALVAVGRANLSAGRLFEGHVNAVKLLHLHGGPTDGIAKGELRGVWAPTGPIPRISGTGSCTGRSCSPAAPMCWTGSSSR</sequence>
<evidence type="ECO:0000313" key="2">
    <source>
        <dbReference type="Proteomes" id="UP000249922"/>
    </source>
</evidence>
<accession>A0ABM6WTK0</accession>
<evidence type="ECO:0000313" key="1">
    <source>
        <dbReference type="EMBL" id="AWX93959.1"/>
    </source>
</evidence>
<keyword evidence="2" id="KW-1185">Reference proteome</keyword>
<protein>
    <submittedName>
        <fullName evidence="1">Uncharacterized protein</fullName>
    </submittedName>
</protein>
<dbReference type="EMBL" id="CP030239">
    <property type="protein sequence ID" value="AWX93959.1"/>
    <property type="molecule type" value="Genomic_DNA"/>
</dbReference>
<organism evidence="1 2">
    <name type="scientific">Paracoccus mutanolyticus</name>
    <dbReference type="NCBI Taxonomy" id="1499308"/>
    <lineage>
        <taxon>Bacteria</taxon>
        <taxon>Pseudomonadati</taxon>
        <taxon>Pseudomonadota</taxon>
        <taxon>Alphaproteobacteria</taxon>
        <taxon>Rhodobacterales</taxon>
        <taxon>Paracoccaceae</taxon>
        <taxon>Paracoccus</taxon>
    </lineage>
</organism>